<dbReference type="AlphaFoldDB" id="A0A2M7X9Y7"/>
<organism evidence="2 3">
    <name type="scientific">Candidatus Woesebacteria bacterium CG_4_9_14_3_um_filter_39_10</name>
    <dbReference type="NCBI Taxonomy" id="1975056"/>
    <lineage>
        <taxon>Bacteria</taxon>
        <taxon>Candidatus Woeseibacteriota</taxon>
    </lineage>
</organism>
<sequence>MKKRTFAFGVKKIAVVLSTVTLAFIILAISVLRSSAIRPNIDVYSATPKPVLKEGAQEKKIEIMYVMPFPGRILPDSPFWPIKALRDKLWMGVTTNPMRKAELSLLFADKRLISSYELFKINKPLLALSTLTKAEKYLEAGSVIEKKERQKGLDTKSFLFTLATTSLKHREVVEEKLNIVPDDIKPDVIKMEDYPKNVYKECRDALQSQGAFAPENPFDTD</sequence>
<protein>
    <recommendedName>
        <fullName evidence="1">DUF5667 domain-containing protein</fullName>
    </recommendedName>
</protein>
<evidence type="ECO:0000313" key="3">
    <source>
        <dbReference type="Proteomes" id="UP000230484"/>
    </source>
</evidence>
<dbReference type="Pfam" id="PF18915">
    <property type="entry name" value="DUF5667"/>
    <property type="match status" value="1"/>
</dbReference>
<feature type="domain" description="DUF5667" evidence="1">
    <location>
        <begin position="73"/>
        <end position="182"/>
    </location>
</feature>
<accession>A0A2M7X9Y7</accession>
<name>A0A2M7X9Y7_9BACT</name>
<dbReference type="InterPro" id="IPR043725">
    <property type="entry name" value="DUF5667"/>
</dbReference>
<comment type="caution">
    <text evidence="2">The sequence shown here is derived from an EMBL/GenBank/DDBJ whole genome shotgun (WGS) entry which is preliminary data.</text>
</comment>
<evidence type="ECO:0000259" key="1">
    <source>
        <dbReference type="Pfam" id="PF18915"/>
    </source>
</evidence>
<evidence type="ECO:0000313" key="2">
    <source>
        <dbReference type="EMBL" id="PJA42955.1"/>
    </source>
</evidence>
<proteinExistence type="predicted"/>
<dbReference type="Proteomes" id="UP000230484">
    <property type="component" value="Unassembled WGS sequence"/>
</dbReference>
<gene>
    <name evidence="2" type="ORF">CO176_00800</name>
</gene>
<reference evidence="3" key="1">
    <citation type="submission" date="2017-09" db="EMBL/GenBank/DDBJ databases">
        <title>Depth-based differentiation of microbial function through sediment-hosted aquifers and enrichment of novel symbionts in the deep terrestrial subsurface.</title>
        <authorList>
            <person name="Probst A.J."/>
            <person name="Ladd B."/>
            <person name="Jarett J.K."/>
            <person name="Geller-Mcgrath D.E."/>
            <person name="Sieber C.M.K."/>
            <person name="Emerson J.B."/>
            <person name="Anantharaman K."/>
            <person name="Thomas B.C."/>
            <person name="Malmstrom R."/>
            <person name="Stieglmeier M."/>
            <person name="Klingl A."/>
            <person name="Woyke T."/>
            <person name="Ryan C.M."/>
            <person name="Banfield J.F."/>
        </authorList>
    </citation>
    <scope>NUCLEOTIDE SEQUENCE [LARGE SCALE GENOMIC DNA]</scope>
</reference>
<dbReference type="EMBL" id="PFWW01000015">
    <property type="protein sequence ID" value="PJA42955.1"/>
    <property type="molecule type" value="Genomic_DNA"/>
</dbReference>